<feature type="signal peptide" evidence="3">
    <location>
        <begin position="1"/>
        <end position="24"/>
    </location>
</feature>
<reference evidence="5 6" key="1">
    <citation type="journal article" date="2023" name="Sci. Data">
        <title>Genome assembly of the Korean intertidal mud-creeper Batillaria attramentaria.</title>
        <authorList>
            <person name="Patra A.K."/>
            <person name="Ho P.T."/>
            <person name="Jun S."/>
            <person name="Lee S.J."/>
            <person name="Kim Y."/>
            <person name="Won Y.J."/>
        </authorList>
    </citation>
    <scope>NUCLEOTIDE SEQUENCE [LARGE SCALE GENOMIC DNA]</scope>
    <source>
        <strain evidence="5">Wonlab-2016</strain>
    </source>
</reference>
<keyword evidence="6" id="KW-1185">Reference proteome</keyword>
<gene>
    <name evidence="5" type="ORF">BaRGS_00036059</name>
</gene>
<evidence type="ECO:0000256" key="2">
    <source>
        <dbReference type="ARBA" id="ARBA00040976"/>
    </source>
</evidence>
<comment type="similarity">
    <text evidence="1">Belongs to the glycosyl hydrolase 18 family.</text>
</comment>
<dbReference type="CDD" id="cd02876">
    <property type="entry name" value="GH18_SI-CLP"/>
    <property type="match status" value="1"/>
</dbReference>
<dbReference type="Pfam" id="PF00704">
    <property type="entry name" value="Glyco_hydro_18"/>
    <property type="match status" value="1"/>
</dbReference>
<feature type="domain" description="GH18" evidence="4">
    <location>
        <begin position="80"/>
        <end position="366"/>
    </location>
</feature>
<evidence type="ECO:0000256" key="1">
    <source>
        <dbReference type="ARBA" id="ARBA00009336"/>
    </source>
</evidence>
<name>A0ABD0JD01_9CAEN</name>
<dbReference type="SMART" id="SM00636">
    <property type="entry name" value="Glyco_18"/>
    <property type="match status" value="1"/>
</dbReference>
<dbReference type="InterPro" id="IPR017853">
    <property type="entry name" value="GH"/>
</dbReference>
<dbReference type="InterPro" id="IPR011583">
    <property type="entry name" value="Chitinase_II/V-like_cat"/>
</dbReference>
<evidence type="ECO:0000313" key="6">
    <source>
        <dbReference type="Proteomes" id="UP001519460"/>
    </source>
</evidence>
<dbReference type="AlphaFoldDB" id="A0ABD0JD01"/>
<dbReference type="PANTHER" id="PTHR46066">
    <property type="entry name" value="CHITINASE DOMAIN-CONTAINING PROTEIN 1 FAMILY MEMBER"/>
    <property type="match status" value="1"/>
</dbReference>
<evidence type="ECO:0000256" key="3">
    <source>
        <dbReference type="SAM" id="SignalP"/>
    </source>
</evidence>
<proteinExistence type="inferred from homology"/>
<evidence type="ECO:0000259" key="4">
    <source>
        <dbReference type="PROSITE" id="PS51910"/>
    </source>
</evidence>
<dbReference type="Proteomes" id="UP001519460">
    <property type="component" value="Unassembled WGS sequence"/>
</dbReference>
<dbReference type="PROSITE" id="PS51910">
    <property type="entry name" value="GH18_2"/>
    <property type="match status" value="1"/>
</dbReference>
<accession>A0ABD0JD01</accession>
<dbReference type="InterPro" id="IPR001223">
    <property type="entry name" value="Glyco_hydro18_cat"/>
</dbReference>
<sequence>MHLSRADVLVTLVCILGLCVTGDATLSKSDKGNKKKKKEQAVVVGVFDRGLVVEDVKKKLIVDEHGKFSPLEQETKNFKGPALGYVTPWNNHGYDVAKMFGRKFTHISPVWLQLKRKPGGAFVIEGGHDIDKGWVKEVRRGGSVSVVPRVLFDGWRIGDFQDLFSSEDTMEDCIDVLLNFLKEKKFPGIVLEIWSQLGGNLRSQLIHFITHLSDAMHEDKRSLILVIPPPVQASGAAGMIGPEDFAELKDVVDYFSLMTYDYTSGGIKKILLGLNFYGTHYIIGTKVEPILGIQYVDVLKKQKPTIRWDADVAEHITEYKTSLGKHVIYYPSLMSIQRRLELARELGTGISIWELGQGLDYFYDLF</sequence>
<feature type="chain" id="PRO_5044877299" description="Chitinase domain-containing protein 1" evidence="3">
    <location>
        <begin position="25"/>
        <end position="366"/>
    </location>
</feature>
<keyword evidence="3" id="KW-0732">Signal</keyword>
<evidence type="ECO:0000313" key="5">
    <source>
        <dbReference type="EMBL" id="KAK7469955.1"/>
    </source>
</evidence>
<dbReference type="Gene3D" id="3.20.20.80">
    <property type="entry name" value="Glycosidases"/>
    <property type="match status" value="1"/>
</dbReference>
<protein>
    <recommendedName>
        <fullName evidence="2">Chitinase domain-containing protein 1</fullName>
    </recommendedName>
</protein>
<dbReference type="EMBL" id="JACVVK020000498">
    <property type="protein sequence ID" value="KAK7469955.1"/>
    <property type="molecule type" value="Genomic_DNA"/>
</dbReference>
<organism evidence="5 6">
    <name type="scientific">Batillaria attramentaria</name>
    <dbReference type="NCBI Taxonomy" id="370345"/>
    <lineage>
        <taxon>Eukaryota</taxon>
        <taxon>Metazoa</taxon>
        <taxon>Spiralia</taxon>
        <taxon>Lophotrochozoa</taxon>
        <taxon>Mollusca</taxon>
        <taxon>Gastropoda</taxon>
        <taxon>Caenogastropoda</taxon>
        <taxon>Sorbeoconcha</taxon>
        <taxon>Cerithioidea</taxon>
        <taxon>Batillariidae</taxon>
        <taxon>Batillaria</taxon>
    </lineage>
</organism>
<dbReference type="PANTHER" id="PTHR46066:SF2">
    <property type="entry name" value="CHITINASE DOMAIN-CONTAINING PROTEIN 1"/>
    <property type="match status" value="1"/>
</dbReference>
<dbReference type="SUPFAM" id="SSF51445">
    <property type="entry name" value="(Trans)glycosidases"/>
    <property type="match status" value="1"/>
</dbReference>
<comment type="caution">
    <text evidence="5">The sequence shown here is derived from an EMBL/GenBank/DDBJ whole genome shotgun (WGS) entry which is preliminary data.</text>
</comment>